<accession>A0A5R9C6T3</accession>
<sequence>MLYRDGDKFKLMPYKATYQQHGEEHESYVVDKSEIQAFEEMGHIENLTIADAEYANEQQARLAEVENYPESDFQCVSAYVLDGEITEGSTLQSIKQKETLELSILELSEMMMGVMF</sequence>
<name>A0A5R9C6T3_9LACT</name>
<evidence type="ECO:0000313" key="2">
    <source>
        <dbReference type="Proteomes" id="UP000307201"/>
    </source>
</evidence>
<proteinExistence type="predicted"/>
<evidence type="ECO:0000313" key="1">
    <source>
        <dbReference type="EMBL" id="TLQ08847.1"/>
    </source>
</evidence>
<dbReference type="RefSeq" id="WP_138471040.1">
    <property type="nucleotide sequence ID" value="NZ_VBTE01000005.1"/>
</dbReference>
<protein>
    <submittedName>
        <fullName evidence="1">Uncharacterized protein</fullName>
    </submittedName>
</protein>
<dbReference type="Proteomes" id="UP000307201">
    <property type="component" value="Unassembled WGS sequence"/>
</dbReference>
<reference evidence="1 2" key="1">
    <citation type="submission" date="2019-05" db="EMBL/GenBank/DDBJ databases">
        <title>The metagenome of a microbial culture collection derived from dairy environment covers the genomic content of the human microbiome.</title>
        <authorList>
            <person name="Roder T."/>
            <person name="Wuthrich D."/>
            <person name="Sattari Z."/>
            <person name="Von Ah U."/>
            <person name="Bar C."/>
            <person name="Ronchi F."/>
            <person name="Macpherson A.J."/>
            <person name="Ganal-Vonarburg S.C."/>
            <person name="Bruggmann R."/>
            <person name="Vergeres G."/>
        </authorList>
    </citation>
    <scope>NUCLEOTIDE SEQUENCE [LARGE SCALE GENOMIC DNA]</scope>
    <source>
        <strain evidence="1 2">FAM 24235</strain>
    </source>
</reference>
<comment type="caution">
    <text evidence="1">The sequence shown here is derived from an EMBL/GenBank/DDBJ whole genome shotgun (WGS) entry which is preliminary data.</text>
</comment>
<organism evidence="1 2">
    <name type="scientific">Marinilactibacillus psychrotolerans</name>
    <dbReference type="NCBI Taxonomy" id="191770"/>
    <lineage>
        <taxon>Bacteria</taxon>
        <taxon>Bacillati</taxon>
        <taxon>Bacillota</taxon>
        <taxon>Bacilli</taxon>
        <taxon>Lactobacillales</taxon>
        <taxon>Carnobacteriaceae</taxon>
        <taxon>Marinilactibacillus</taxon>
    </lineage>
</organism>
<dbReference type="AlphaFoldDB" id="A0A5R9C6T3"/>
<dbReference type="EMBL" id="VBTE01000005">
    <property type="protein sequence ID" value="TLQ08847.1"/>
    <property type="molecule type" value="Genomic_DNA"/>
</dbReference>
<gene>
    <name evidence="1" type="ORF">FEZ48_02885</name>
</gene>